<dbReference type="RefSeq" id="XP_030761233.1">
    <property type="nucleotide sequence ID" value="XM_030905373.1"/>
</dbReference>
<evidence type="ECO:0000313" key="8">
    <source>
        <dbReference type="RefSeq" id="XP_030761233.1"/>
    </source>
</evidence>
<dbReference type="InParanoid" id="A0A6J2YBI3"/>
<dbReference type="InterPro" id="IPR005772">
    <property type="entry name" value="ATPase_V1-cplx_fsu_euk"/>
</dbReference>
<keyword evidence="2" id="KW-0813">Transport</keyword>
<dbReference type="GO" id="GO:0046961">
    <property type="term" value="F:proton-transporting ATPase activity, rotational mechanism"/>
    <property type="evidence" value="ECO:0007669"/>
    <property type="project" value="InterPro"/>
</dbReference>
<dbReference type="PANTHER" id="PTHR13861:SF2">
    <property type="entry name" value="V-TYPE PROTON ATPASE SUBUNIT F"/>
    <property type="match status" value="1"/>
</dbReference>
<dbReference type="NCBIfam" id="TIGR01101">
    <property type="entry name" value="V_ATP_synt_F"/>
    <property type="match status" value="1"/>
</dbReference>
<organism evidence="7 8">
    <name type="scientific">Sitophilus oryzae</name>
    <name type="common">Rice weevil</name>
    <name type="synonym">Curculio oryzae</name>
    <dbReference type="NCBI Taxonomy" id="7048"/>
    <lineage>
        <taxon>Eukaryota</taxon>
        <taxon>Metazoa</taxon>
        <taxon>Ecdysozoa</taxon>
        <taxon>Arthropoda</taxon>
        <taxon>Hexapoda</taxon>
        <taxon>Insecta</taxon>
        <taxon>Pterygota</taxon>
        <taxon>Neoptera</taxon>
        <taxon>Endopterygota</taxon>
        <taxon>Coleoptera</taxon>
        <taxon>Polyphaga</taxon>
        <taxon>Cucujiformia</taxon>
        <taxon>Curculionidae</taxon>
        <taxon>Dryophthorinae</taxon>
        <taxon>Sitophilus</taxon>
    </lineage>
</organism>
<keyword evidence="4" id="KW-0406">Ion transport</keyword>
<dbReference type="InterPro" id="IPR008218">
    <property type="entry name" value="ATPase_V1-cplx_f_g_su"/>
</dbReference>
<evidence type="ECO:0000256" key="2">
    <source>
        <dbReference type="ARBA" id="ARBA00022448"/>
    </source>
</evidence>
<protein>
    <submittedName>
        <fullName evidence="8">V-type proton ATPase subunit F-like</fullName>
    </submittedName>
</protein>
<dbReference type="KEGG" id="soy:115886283"/>
<dbReference type="OrthoDB" id="10261947at2759"/>
<dbReference type="Pfam" id="PF01990">
    <property type="entry name" value="ATP-synt_F"/>
    <property type="match status" value="1"/>
</dbReference>
<keyword evidence="3" id="KW-0375">Hydrogen ion transport</keyword>
<evidence type="ECO:0000256" key="1">
    <source>
        <dbReference type="ARBA" id="ARBA00010148"/>
    </source>
</evidence>
<accession>A0A6J2YBI3</accession>
<dbReference type="SUPFAM" id="SSF159468">
    <property type="entry name" value="AtpF-like"/>
    <property type="match status" value="1"/>
</dbReference>
<evidence type="ECO:0000256" key="3">
    <source>
        <dbReference type="ARBA" id="ARBA00022781"/>
    </source>
</evidence>
<proteinExistence type="inferred from homology"/>
<name>A0A6J2YBI3_SITOR</name>
<comment type="subunit">
    <text evidence="6">V-ATPase is a heteromultimeric enzyme made up of two complexes: the ATP-hydrolytic V1 complex and the proton translocation V0 complex. The V1 complex consists of three catalytic AB heterodimers that form a heterohexamer, three peripheral stalks each consisting of EG heterodimers, one central rotor including subunits D and F, and the regulatory subunits C and H. The proton translocation complex V0 consists of the proton transport subunit a, a ring of proteolipid subunits c9c'', rotary subunit d, subunits e and f, and the accessory subunits VhaAC45 and ATP6AP2.</text>
</comment>
<sequence length="176" mass="19767">MFERLEDEEDNDESEDSEEYIKPPRLIAIIGDEDTCVGFVLAGIGEVDEFENPNYFIVDQKTNEYTLEKIFNNFTHREDIGLILITKEAADKISTVVKHYKSVDPAVLVIPGHNGPYEIQLPPGVQEIEDRREAQRSRRGSLGSVASLASLKTLASHHSSVHTIKSSKLDTNLNKK</sequence>
<keyword evidence="7" id="KW-1185">Reference proteome</keyword>
<dbReference type="PANTHER" id="PTHR13861">
    <property type="entry name" value="VACUOLAR ATP SYNTHASE SUBUNIT F"/>
    <property type="match status" value="1"/>
</dbReference>
<dbReference type="GO" id="GO:0033180">
    <property type="term" value="C:proton-transporting V-type ATPase, V1 domain"/>
    <property type="evidence" value="ECO:0007669"/>
    <property type="project" value="InterPro"/>
</dbReference>
<evidence type="ECO:0000313" key="7">
    <source>
        <dbReference type="Proteomes" id="UP000504635"/>
    </source>
</evidence>
<evidence type="ECO:0000256" key="5">
    <source>
        <dbReference type="ARBA" id="ARBA00045737"/>
    </source>
</evidence>
<dbReference type="Gene3D" id="3.40.50.10580">
    <property type="entry name" value="ATPase, V1 complex, subunit F"/>
    <property type="match status" value="1"/>
</dbReference>
<dbReference type="GeneID" id="115886283"/>
<comment type="similarity">
    <text evidence="1">Belongs to the V-ATPase F subunit family.</text>
</comment>
<dbReference type="AlphaFoldDB" id="A0A6J2YBI3"/>
<gene>
    <name evidence="8" type="primary">LOC115886283</name>
</gene>
<dbReference type="Proteomes" id="UP000504635">
    <property type="component" value="Unplaced"/>
</dbReference>
<evidence type="ECO:0000256" key="6">
    <source>
        <dbReference type="ARBA" id="ARBA00046957"/>
    </source>
</evidence>
<dbReference type="InterPro" id="IPR036906">
    <property type="entry name" value="ATPase_V1_fsu_sf"/>
</dbReference>
<evidence type="ECO:0000256" key="4">
    <source>
        <dbReference type="ARBA" id="ARBA00023065"/>
    </source>
</evidence>
<comment type="function">
    <text evidence="5">Subunit of the V1 complex of vacuolar(H+)-ATPase (V-ATPase), a multisubunit enzyme composed of a peripheral complex (V1) that hydrolyzes ATP and a membrane integral complex (V0) that translocates protons. V-ATPase is responsible for acidifying and maintaining the pH of intracellular compartments and in some cell types, is targeted to the plasma membrane, where it is responsible for acidifying the extracellular environment.</text>
</comment>
<reference evidence="8" key="1">
    <citation type="submission" date="2025-08" db="UniProtKB">
        <authorList>
            <consortium name="RefSeq"/>
        </authorList>
    </citation>
    <scope>IDENTIFICATION</scope>
    <source>
        <tissue evidence="8">Gonads</tissue>
    </source>
</reference>